<feature type="transmembrane region" description="Helical" evidence="1">
    <location>
        <begin position="12"/>
        <end position="37"/>
    </location>
</feature>
<reference evidence="2 3" key="1">
    <citation type="submission" date="2018-11" db="EMBL/GenBank/DDBJ databases">
        <title>Species Designations Belie Phenotypic and Genotypic Heterogeneity in Oral Streptococci.</title>
        <authorList>
            <person name="Velsko I."/>
        </authorList>
    </citation>
    <scope>NUCLEOTIDE SEQUENCE [LARGE SCALE GENOMIC DNA]</scope>
    <source>
        <strain evidence="2 3">BCC13</strain>
    </source>
</reference>
<comment type="caution">
    <text evidence="2">The sequence shown here is derived from an EMBL/GenBank/DDBJ whole genome shotgun (WGS) entry which is preliminary data.</text>
</comment>
<evidence type="ECO:0008006" key="4">
    <source>
        <dbReference type="Google" id="ProtNLM"/>
    </source>
</evidence>
<dbReference type="AlphaFoldDB" id="A0A3R9L4T5"/>
<keyword evidence="1" id="KW-0472">Membrane</keyword>
<sequence>MKMQILKQVITTITFLVQVFCAFWFLARGFVGIILMIYNWQSTATPLGELLRLSYEMIWLGLLPILLFGLIRRFLHSMINHQLFTDESYRLSKYMLILVTCLPIGSVIWDIFIGQKSIQTWLELVDNIFLPYMNSLALVIVLGVLHLVIKNGKTIQEDVDGFV</sequence>
<dbReference type="RefSeq" id="WP_125387603.1">
    <property type="nucleotide sequence ID" value="NZ_RJPU01000002.1"/>
</dbReference>
<keyword evidence="1" id="KW-1133">Transmembrane helix</keyword>
<keyword evidence="1" id="KW-0812">Transmembrane</keyword>
<evidence type="ECO:0000313" key="3">
    <source>
        <dbReference type="Proteomes" id="UP000278843"/>
    </source>
</evidence>
<evidence type="ECO:0000256" key="1">
    <source>
        <dbReference type="SAM" id="Phobius"/>
    </source>
</evidence>
<dbReference type="EMBL" id="RJPU01000002">
    <property type="protein sequence ID" value="RSJ95911.1"/>
    <property type="molecule type" value="Genomic_DNA"/>
</dbReference>
<gene>
    <name evidence="2" type="ORF">D8790_03190</name>
</gene>
<dbReference type="Proteomes" id="UP000278843">
    <property type="component" value="Unassembled WGS sequence"/>
</dbReference>
<proteinExistence type="predicted"/>
<name>A0A3R9L4T5_STRCR</name>
<evidence type="ECO:0000313" key="2">
    <source>
        <dbReference type="EMBL" id="RSJ95911.1"/>
    </source>
</evidence>
<feature type="transmembrane region" description="Helical" evidence="1">
    <location>
        <begin position="95"/>
        <end position="112"/>
    </location>
</feature>
<feature type="transmembrane region" description="Helical" evidence="1">
    <location>
        <begin position="132"/>
        <end position="149"/>
    </location>
</feature>
<protein>
    <recommendedName>
        <fullName evidence="4">DUF2975 domain-containing protein</fullName>
    </recommendedName>
</protein>
<accession>A0A3R9L4T5</accession>
<organism evidence="2 3">
    <name type="scientific">Streptococcus cristatus</name>
    <dbReference type="NCBI Taxonomy" id="45634"/>
    <lineage>
        <taxon>Bacteria</taxon>
        <taxon>Bacillati</taxon>
        <taxon>Bacillota</taxon>
        <taxon>Bacilli</taxon>
        <taxon>Lactobacillales</taxon>
        <taxon>Streptococcaceae</taxon>
        <taxon>Streptococcus</taxon>
    </lineage>
</organism>
<feature type="transmembrane region" description="Helical" evidence="1">
    <location>
        <begin position="57"/>
        <end position="75"/>
    </location>
</feature>